<dbReference type="AlphaFoldDB" id="A0A078A6D4"/>
<protein>
    <submittedName>
        <fullName evidence="2">Uncharacterized protein</fullName>
    </submittedName>
</protein>
<accession>A0A078A6D4</accession>
<evidence type="ECO:0000313" key="3">
    <source>
        <dbReference type="Proteomes" id="UP000039865"/>
    </source>
</evidence>
<sequence length="645" mass="75266">MGGSFKQYIFENSTLVNIKILPGCRQNKVVSAASINGTTIDVYLGEYKEVIFEDWEYLIPGCLIDNNYHVEAKIQALDFENLFKTVDYVNISKLNDTQYKMSINPSNHSLVGLQQLYMLNQDLGQIITEQNVSFFLNIIDSCQIKELIKPSFKYYQEYHLGEISMIYSIDPEDIGSYQVIVKGIIQSKEIVLQQSYEFTLRVSSQQLKAYNEMPYFIEPLPDMSFDSLERHIYQFPPIKGFQQNGMSIQIEEQPRFATINSKEIILEPTDEDIGSYTLTIVFIDNKYGQLLSKSQMKIQIRSNQKNQNEQDILVQQYLQETLTDFTFNDIKIQKKQLAAKLKANQTLGQELKSDYQKKSRTTKYDVMQIKINKKYFFVSDDLKKVVDSDQNLYHEIPPQMPNTVLGLSLKKLWMLIQTLQIIVHLPMLQVPLPANVIFCFSQIIDISNLNVIPKQYIKEVLNASFDDAMSIAFAMFMIIYLISIIIVIAFFFKIYEQQLELKLRQRQLSKKEESLKKNDNQNNLNISKDHNLTSANMIYKSVENDLYKSFNKPAKFDQQNPIFQFEQDCFEKRQKRSVKKKSKYRKRLRSQIDIQNKIDPIFIEDQILDKSPKKSIKVQMLVVEMDDQTIQVGEKVQKCLPQSKI</sequence>
<name>A0A078A6D4_STYLE</name>
<dbReference type="InParanoid" id="A0A078A6D4"/>
<dbReference type="EMBL" id="CCKQ01006503">
    <property type="protein sequence ID" value="CDW77820.1"/>
    <property type="molecule type" value="Genomic_DNA"/>
</dbReference>
<organism evidence="2 3">
    <name type="scientific">Stylonychia lemnae</name>
    <name type="common">Ciliate</name>
    <dbReference type="NCBI Taxonomy" id="5949"/>
    <lineage>
        <taxon>Eukaryota</taxon>
        <taxon>Sar</taxon>
        <taxon>Alveolata</taxon>
        <taxon>Ciliophora</taxon>
        <taxon>Intramacronucleata</taxon>
        <taxon>Spirotrichea</taxon>
        <taxon>Stichotrichia</taxon>
        <taxon>Sporadotrichida</taxon>
        <taxon>Oxytrichidae</taxon>
        <taxon>Stylonychinae</taxon>
        <taxon>Stylonychia</taxon>
    </lineage>
</organism>
<evidence type="ECO:0000256" key="1">
    <source>
        <dbReference type="SAM" id="Phobius"/>
    </source>
</evidence>
<reference evidence="2 3" key="1">
    <citation type="submission" date="2014-06" db="EMBL/GenBank/DDBJ databases">
        <authorList>
            <person name="Swart Estienne"/>
        </authorList>
    </citation>
    <scope>NUCLEOTIDE SEQUENCE [LARGE SCALE GENOMIC DNA]</scope>
    <source>
        <strain evidence="2 3">130c</strain>
    </source>
</reference>
<gene>
    <name evidence="2" type="primary">Contig14537.g15492</name>
    <name evidence="2" type="ORF">STYLEM_6786</name>
</gene>
<proteinExistence type="predicted"/>
<dbReference type="Proteomes" id="UP000039865">
    <property type="component" value="Unassembled WGS sequence"/>
</dbReference>
<keyword evidence="3" id="KW-1185">Reference proteome</keyword>
<keyword evidence="1" id="KW-0812">Transmembrane</keyword>
<evidence type="ECO:0000313" key="2">
    <source>
        <dbReference type="EMBL" id="CDW77820.1"/>
    </source>
</evidence>
<keyword evidence="1" id="KW-0472">Membrane</keyword>
<feature type="transmembrane region" description="Helical" evidence="1">
    <location>
        <begin position="471"/>
        <end position="495"/>
    </location>
</feature>
<keyword evidence="1" id="KW-1133">Transmembrane helix</keyword>